<name>A0AAD6ZB27_9AGAR</name>
<feature type="transmembrane region" description="Helical" evidence="2">
    <location>
        <begin position="153"/>
        <end position="175"/>
    </location>
</feature>
<evidence type="ECO:0000256" key="2">
    <source>
        <dbReference type="SAM" id="Phobius"/>
    </source>
</evidence>
<dbReference type="PANTHER" id="PTHR40465">
    <property type="entry name" value="CHROMOSOME 1, WHOLE GENOME SHOTGUN SEQUENCE"/>
    <property type="match status" value="1"/>
</dbReference>
<feature type="domain" description="DUF6534" evidence="3">
    <location>
        <begin position="161"/>
        <end position="256"/>
    </location>
</feature>
<dbReference type="Proteomes" id="UP001218218">
    <property type="component" value="Unassembled WGS sequence"/>
</dbReference>
<comment type="caution">
    <text evidence="4">The sequence shown here is derived from an EMBL/GenBank/DDBJ whole genome shotgun (WGS) entry which is preliminary data.</text>
</comment>
<organism evidence="4 5">
    <name type="scientific">Mycena albidolilacea</name>
    <dbReference type="NCBI Taxonomy" id="1033008"/>
    <lineage>
        <taxon>Eukaryota</taxon>
        <taxon>Fungi</taxon>
        <taxon>Dikarya</taxon>
        <taxon>Basidiomycota</taxon>
        <taxon>Agaricomycotina</taxon>
        <taxon>Agaricomycetes</taxon>
        <taxon>Agaricomycetidae</taxon>
        <taxon>Agaricales</taxon>
        <taxon>Marasmiineae</taxon>
        <taxon>Mycenaceae</taxon>
        <taxon>Mycena</taxon>
    </lineage>
</organism>
<feature type="transmembrane region" description="Helical" evidence="2">
    <location>
        <begin position="85"/>
        <end position="105"/>
    </location>
</feature>
<feature type="transmembrane region" description="Helical" evidence="2">
    <location>
        <begin position="228"/>
        <end position="246"/>
    </location>
</feature>
<evidence type="ECO:0000313" key="5">
    <source>
        <dbReference type="Proteomes" id="UP001218218"/>
    </source>
</evidence>
<dbReference type="PANTHER" id="PTHR40465:SF1">
    <property type="entry name" value="DUF6534 DOMAIN-CONTAINING PROTEIN"/>
    <property type="match status" value="1"/>
</dbReference>
<gene>
    <name evidence="4" type="ORF">DFH08DRAFT_895085</name>
</gene>
<dbReference type="InterPro" id="IPR045339">
    <property type="entry name" value="DUF6534"/>
</dbReference>
<feature type="transmembrane region" description="Helical" evidence="2">
    <location>
        <begin position="12"/>
        <end position="31"/>
    </location>
</feature>
<feature type="transmembrane region" description="Helical" evidence="2">
    <location>
        <begin position="195"/>
        <end position="216"/>
    </location>
</feature>
<keyword evidence="2" id="KW-0812">Transmembrane</keyword>
<accession>A0AAD6ZB27</accession>
<evidence type="ECO:0000256" key="1">
    <source>
        <dbReference type="SAM" id="MobiDB-lite"/>
    </source>
</evidence>
<keyword evidence="2" id="KW-0472">Membrane</keyword>
<dbReference type="Pfam" id="PF20152">
    <property type="entry name" value="DUF6534"/>
    <property type="match status" value="1"/>
</dbReference>
<feature type="transmembrane region" description="Helical" evidence="2">
    <location>
        <begin position="43"/>
        <end position="65"/>
    </location>
</feature>
<evidence type="ECO:0000259" key="3">
    <source>
        <dbReference type="Pfam" id="PF20152"/>
    </source>
</evidence>
<reference evidence="4" key="1">
    <citation type="submission" date="2023-03" db="EMBL/GenBank/DDBJ databases">
        <title>Massive genome expansion in bonnet fungi (Mycena s.s.) driven by repeated elements and novel gene families across ecological guilds.</title>
        <authorList>
            <consortium name="Lawrence Berkeley National Laboratory"/>
            <person name="Harder C.B."/>
            <person name="Miyauchi S."/>
            <person name="Viragh M."/>
            <person name="Kuo A."/>
            <person name="Thoen E."/>
            <person name="Andreopoulos B."/>
            <person name="Lu D."/>
            <person name="Skrede I."/>
            <person name="Drula E."/>
            <person name="Henrissat B."/>
            <person name="Morin E."/>
            <person name="Kohler A."/>
            <person name="Barry K."/>
            <person name="LaButti K."/>
            <person name="Morin E."/>
            <person name="Salamov A."/>
            <person name="Lipzen A."/>
            <person name="Mereny Z."/>
            <person name="Hegedus B."/>
            <person name="Baldrian P."/>
            <person name="Stursova M."/>
            <person name="Weitz H."/>
            <person name="Taylor A."/>
            <person name="Grigoriev I.V."/>
            <person name="Nagy L.G."/>
            <person name="Martin F."/>
            <person name="Kauserud H."/>
        </authorList>
    </citation>
    <scope>NUCLEOTIDE SEQUENCE</scope>
    <source>
        <strain evidence="4">CBHHK002</strain>
    </source>
</reference>
<keyword evidence="5" id="KW-1185">Reference proteome</keyword>
<proteinExistence type="predicted"/>
<feature type="region of interest" description="Disordered" evidence="1">
    <location>
        <begin position="277"/>
        <end position="308"/>
    </location>
</feature>
<keyword evidence="2" id="KW-1133">Transmembrane helix</keyword>
<sequence>METCTLGAWDLAVSLCLFLQGVLCAQFVHYMSLNKRDSIWMKLFVAGLALMTTLKSLQSLAIMWIQNVTMFEDREAGSNIWHKHWVWEITFMLEAVPAFYVQMFFCRRLWAISGNTYLVIVCITLFLFGLISGVVTTFYLFTNTVEFTARWGGGHLAVVLCGDLLLTGSTICYLLRHLHQCALSRGPAATILSRLRRLTLQSAAPAALCVLINFVGNMRLNATSWTPALAMINVIANMVLPQLYAWSAMWTLNSRAEICLAAEGCSYTINLLRTSAGGSSDSEKHQDTPQPLIKAQKAPLDSLSQSTV</sequence>
<dbReference type="EMBL" id="JARIHO010000066">
    <property type="protein sequence ID" value="KAJ7314619.1"/>
    <property type="molecule type" value="Genomic_DNA"/>
</dbReference>
<feature type="transmembrane region" description="Helical" evidence="2">
    <location>
        <begin position="117"/>
        <end position="141"/>
    </location>
</feature>
<dbReference type="AlphaFoldDB" id="A0AAD6ZB27"/>
<evidence type="ECO:0000313" key="4">
    <source>
        <dbReference type="EMBL" id="KAJ7314619.1"/>
    </source>
</evidence>
<protein>
    <recommendedName>
        <fullName evidence="3">DUF6534 domain-containing protein</fullName>
    </recommendedName>
</protein>